<gene>
    <name evidence="1" type="ORF">CEV34_4850</name>
</gene>
<dbReference type="AlphaFoldDB" id="A0A256G344"/>
<accession>A0A256G344</accession>
<protein>
    <submittedName>
        <fullName evidence="1">Uncharacterized protein</fullName>
    </submittedName>
</protein>
<reference evidence="1 2" key="1">
    <citation type="submission" date="2017-07" db="EMBL/GenBank/DDBJ databases">
        <title>Phylogenetic study on the rhizospheric bacterium Ochrobactrum sp. A44.</title>
        <authorList>
            <person name="Krzyzanowska D.M."/>
            <person name="Ossowicki A."/>
            <person name="Rajewska M."/>
            <person name="Maciag T."/>
            <person name="Kaczynski Z."/>
            <person name="Czerwicka M."/>
            <person name="Jafra S."/>
        </authorList>
    </citation>
    <scope>NUCLEOTIDE SEQUENCE [LARGE SCALE GENOMIC DNA]</scope>
    <source>
        <strain evidence="1 2">CCUG 30717</strain>
    </source>
</reference>
<evidence type="ECO:0000313" key="1">
    <source>
        <dbReference type="EMBL" id="OYR21527.1"/>
    </source>
</evidence>
<evidence type="ECO:0000313" key="2">
    <source>
        <dbReference type="Proteomes" id="UP000216188"/>
    </source>
</evidence>
<dbReference type="Proteomes" id="UP000216188">
    <property type="component" value="Unassembled WGS sequence"/>
</dbReference>
<dbReference type="PROSITE" id="PS51257">
    <property type="entry name" value="PROKAR_LIPOPROTEIN"/>
    <property type="match status" value="1"/>
</dbReference>
<comment type="caution">
    <text evidence="1">The sequence shown here is derived from an EMBL/GenBank/DDBJ whole genome shotgun (WGS) entry which is preliminary data.</text>
</comment>
<sequence>MIMRLTLKLFIISIIAILIGFSSPAFAGVVSCNIVPLEGTGALSKTVTRPAWRIKPELPASGDFPWYPPAKSPQLYQFDCSDNPKGKPLSGISPNIPVLQLNRK</sequence>
<organism evidence="1 2">
    <name type="scientific">Brucella pseudogrignonensis</name>
    <dbReference type="NCBI Taxonomy" id="419475"/>
    <lineage>
        <taxon>Bacteria</taxon>
        <taxon>Pseudomonadati</taxon>
        <taxon>Pseudomonadota</taxon>
        <taxon>Alphaproteobacteria</taxon>
        <taxon>Hyphomicrobiales</taxon>
        <taxon>Brucellaceae</taxon>
        <taxon>Brucella/Ochrobactrum group</taxon>
        <taxon>Brucella</taxon>
    </lineage>
</organism>
<dbReference type="EMBL" id="NNRM01000047">
    <property type="protein sequence ID" value="OYR21527.1"/>
    <property type="molecule type" value="Genomic_DNA"/>
</dbReference>
<proteinExistence type="predicted"/>
<keyword evidence="2" id="KW-1185">Reference proteome</keyword>
<name>A0A256G344_9HYPH</name>